<dbReference type="PROSITE" id="PS51257">
    <property type="entry name" value="PROKAR_LIPOPROTEIN"/>
    <property type="match status" value="1"/>
</dbReference>
<protein>
    <submittedName>
        <fullName evidence="1">Uncharacterized protein</fullName>
    </submittedName>
</protein>
<organism evidence="1">
    <name type="scientific">uncultured Thiotrichaceae bacterium</name>
    <dbReference type="NCBI Taxonomy" id="298394"/>
    <lineage>
        <taxon>Bacteria</taxon>
        <taxon>Pseudomonadati</taxon>
        <taxon>Pseudomonadota</taxon>
        <taxon>Gammaproteobacteria</taxon>
        <taxon>Thiotrichales</taxon>
        <taxon>Thiotrichaceae</taxon>
        <taxon>environmental samples</taxon>
    </lineage>
</organism>
<dbReference type="AlphaFoldDB" id="A0A6S6T3S9"/>
<gene>
    <name evidence="1" type="ORF">HELGO_WM42256</name>
</gene>
<feature type="non-terminal residue" evidence="1">
    <location>
        <position position="46"/>
    </location>
</feature>
<accession>A0A6S6T3S9</accession>
<proteinExistence type="predicted"/>
<name>A0A6S6T3S9_9GAMM</name>
<sequence length="46" mass="4800">MMKITVKYTHLSGLLILGGLGLSGCAPIPQAYPAAPQQQRPAVNPP</sequence>
<dbReference type="EMBL" id="CACVAV010000226">
    <property type="protein sequence ID" value="CAA6813923.1"/>
    <property type="molecule type" value="Genomic_DNA"/>
</dbReference>
<reference evidence="1" key="1">
    <citation type="submission" date="2020-01" db="EMBL/GenBank/DDBJ databases">
        <authorList>
            <person name="Meier V. D."/>
            <person name="Meier V D."/>
        </authorList>
    </citation>
    <scope>NUCLEOTIDE SEQUENCE</scope>
    <source>
        <strain evidence="1">HLG_WM_MAG_08</strain>
    </source>
</reference>
<evidence type="ECO:0000313" key="1">
    <source>
        <dbReference type="EMBL" id="CAA6813923.1"/>
    </source>
</evidence>